<comment type="caution">
    <text evidence="1">The sequence shown here is derived from an EMBL/GenBank/DDBJ whole genome shotgun (WGS) entry which is preliminary data.</text>
</comment>
<dbReference type="Proteomes" id="UP000239590">
    <property type="component" value="Unassembled WGS sequence"/>
</dbReference>
<keyword evidence="2" id="KW-1185">Reference proteome</keyword>
<accession>A0A2S7IF47</accession>
<evidence type="ECO:0000313" key="2">
    <source>
        <dbReference type="Proteomes" id="UP000239590"/>
    </source>
</evidence>
<organism evidence="1 2">
    <name type="scientific">Siphonobacter curvatus</name>
    <dbReference type="NCBI Taxonomy" id="2094562"/>
    <lineage>
        <taxon>Bacteria</taxon>
        <taxon>Pseudomonadati</taxon>
        <taxon>Bacteroidota</taxon>
        <taxon>Cytophagia</taxon>
        <taxon>Cytophagales</taxon>
        <taxon>Cytophagaceae</taxon>
        <taxon>Siphonobacter</taxon>
    </lineage>
</organism>
<proteinExistence type="predicted"/>
<dbReference type="AlphaFoldDB" id="A0A2S7IF47"/>
<sequence length="114" mass="12846">MLVLSVHSAWAIDIPLFGKTRKVVINGQVVRVRRANVILKVSPDVRITAFNTPWGRRQFDKLSEFINLPFLRADRVFAPPSYLRVLTPAPNEGPDFTSFSTPALSKKFPQLAAR</sequence>
<reference evidence="2" key="1">
    <citation type="submission" date="2018-02" db="EMBL/GenBank/DDBJ databases">
        <title>Genome sequencing of Solimonas sp. HR-BB.</title>
        <authorList>
            <person name="Lee Y."/>
            <person name="Jeon C.O."/>
        </authorList>
    </citation>
    <scope>NUCLEOTIDE SEQUENCE [LARGE SCALE GENOMIC DNA]</scope>
    <source>
        <strain evidence="2">HR-U</strain>
    </source>
</reference>
<name>A0A2S7IF47_9BACT</name>
<gene>
    <name evidence="1" type="ORF">C5O19_23965</name>
</gene>
<dbReference type="EMBL" id="PTRA01000008">
    <property type="protein sequence ID" value="PQA53734.1"/>
    <property type="molecule type" value="Genomic_DNA"/>
</dbReference>
<protein>
    <submittedName>
        <fullName evidence="1">Uncharacterized protein</fullName>
    </submittedName>
</protein>
<evidence type="ECO:0000313" key="1">
    <source>
        <dbReference type="EMBL" id="PQA53734.1"/>
    </source>
</evidence>